<dbReference type="CDD" id="cd04508">
    <property type="entry name" value="Tudor_SF"/>
    <property type="match status" value="1"/>
</dbReference>
<feature type="compositionally biased region" description="Low complexity" evidence="1">
    <location>
        <begin position="279"/>
        <end position="296"/>
    </location>
</feature>
<feature type="region of interest" description="Disordered" evidence="1">
    <location>
        <begin position="642"/>
        <end position="691"/>
    </location>
</feature>
<feature type="compositionally biased region" description="Acidic residues" evidence="1">
    <location>
        <begin position="778"/>
        <end position="789"/>
    </location>
</feature>
<evidence type="ECO:0000313" key="3">
    <source>
        <dbReference type="Proteomes" id="UP001189429"/>
    </source>
</evidence>
<protein>
    <recommendedName>
        <fullName evidence="4">SAP domain-containing protein</fullName>
    </recommendedName>
</protein>
<accession>A0ABN9WBJ4</accession>
<feature type="compositionally biased region" description="Basic and acidic residues" evidence="1">
    <location>
        <begin position="120"/>
        <end position="130"/>
    </location>
</feature>
<feature type="compositionally biased region" description="Low complexity" evidence="1">
    <location>
        <begin position="7"/>
        <end position="37"/>
    </location>
</feature>
<evidence type="ECO:0008006" key="4">
    <source>
        <dbReference type="Google" id="ProtNLM"/>
    </source>
</evidence>
<feature type="compositionally biased region" description="Low complexity" evidence="1">
    <location>
        <begin position="94"/>
        <end position="108"/>
    </location>
</feature>
<feature type="compositionally biased region" description="Basic and acidic residues" evidence="1">
    <location>
        <begin position="252"/>
        <end position="267"/>
    </location>
</feature>
<feature type="compositionally biased region" description="Low complexity" evidence="1">
    <location>
        <begin position="669"/>
        <end position="682"/>
    </location>
</feature>
<feature type="compositionally biased region" description="Low complexity" evidence="1">
    <location>
        <begin position="213"/>
        <end position="231"/>
    </location>
</feature>
<sequence length="1575" mass="166494">MPRAGVALSPLAPDALRAPAGGGAAADAGHAAATGPPSREAPAALRAPGVPSGGGGNAGHAAADRQPSSGAQVDPQAAESLAPRRRRVAKTAEAGGAADDQRPPAAQPGLGGASGGGSQKDLEESKDARRQRLLKAPAEELKTTLRELDLTTWGRRDELVARLERRLDNLPPLPGDDRKQPSKLAKQAKRKAFAEDPAEASAEAGILAQGTSADAEGVPAAAAKAQAAPEALPVGAREEEVRPHKQAKRMKKEKDKDRDKHRDKLQEGKQGAVAQEGVAADPQQQAAAEAAASSRAPELLREALATSREREAAALLVNEPMPGEGEPGAHVAALRAAEAELLTADGGIWLRLLSEVGGAHVEVSDGRPGRRGAAAPCDDGALLEATSTAVAVAAAGVADEVGGAEGTALCHTGGAAAREALALEDTAPTAPASLLATPPADLGFGCRTGVLRSSAAHASAPPQKAESWQRHDGQEWRDNPDIAVAELAAGLHVKVGGLPQRPLRRANGRFGRVLAPAEGGLWQVRLADGTEEALPVEALTPRAVEAAEVWIRPAEQGAGADLDPLWSRAWVERLMRALLSALEGRPLPWESAPERGHGLGPNRVAVPTAALPLFGLQRLKQLMEEHGVIVVFALGGRVAAGTPPGAAPGTPDEPPPCMGTATPAGPVEAAGTPPLPAAAGTPPGAPASPPMGRGAAALKALLPSAAPRHAPATPEAIRRVGAADGAGSPTPRSQRTHLLVYGTATRRRACHVKVAALIEEQAMSTRGTAFSATASRDAEEEEEDEEESQGDPWGVTRFPESAVESLAAEMARRRRQLCCDATGAVAGNAPHCSLITGSRSQRRAAVALLSLLRTAAHIGIGAMAIDSVPQELGPLCLRVRQPEAAIEAAVRMFARQEWPVFSFWTPPPEHPPLERQLHQPAIGEALEAKYEAEWYNGTVTSVDGLHLGTATIEWEFDGSSSEVPLADLRARLPKAKRQRLSRLRGAWTLTVFGLQRPRTEAAFAALLEAEKEFPGLWSSDLEDLVKELSGGRADFVRGDAPWCLELLRPAGPVPDPVLESVKWSTGGGRATLRRAAAASGCALHALGGAIVALGCPEERARAPDYLRLLVEDSRAGSEGRGWFDTDLREVQFKDADGRQMTFRASEAGAVHFLLDGAQEMRNLADMRAAGDGQLLTFVGASCSGGARRSETVPAWGALACQVLGLCYGRVSTLARLRASGEAVSVEAPAGKCCSVEPSDLRSVEAETKTVIVQEPVDPEGEWDAKAPSKIHICGCHADGRRRAVERVQGLVDSAAEWCVAELSGVQSPADKVAEEERARAKKLGFMPGRFWLFWKVVVRAEVGEDSNIVQELSAGKAIDVEEVVFKPKNKNVAMRIRKPAGWISVPKRPEGAGAWAMLMEEKEGEEAGDDLPAAADWPVEEKPQDAPGRYIVLKRTAVQLTAKVGSQKFATLEPGCDVKVVEVVDSTEDKRIRARVEEPAGWISLLNTESGHRWAERVEEEEAVGPADPKAELRALRAWPKDNYAWKEVQDVVWRDHPALEEGWIRVWSRSKDCEYYVYLSDGRSTFNKAEALAS</sequence>
<proteinExistence type="predicted"/>
<feature type="region of interest" description="Disordered" evidence="1">
    <location>
        <begin position="455"/>
        <end position="474"/>
    </location>
</feature>
<reference evidence="2" key="1">
    <citation type="submission" date="2023-10" db="EMBL/GenBank/DDBJ databases">
        <authorList>
            <person name="Chen Y."/>
            <person name="Shah S."/>
            <person name="Dougan E. K."/>
            <person name="Thang M."/>
            <person name="Chan C."/>
        </authorList>
    </citation>
    <scope>NUCLEOTIDE SEQUENCE [LARGE SCALE GENOMIC DNA]</scope>
</reference>
<feature type="region of interest" description="Disordered" evidence="1">
    <location>
        <begin position="164"/>
        <end position="296"/>
    </location>
</feature>
<evidence type="ECO:0000313" key="2">
    <source>
        <dbReference type="EMBL" id="CAK0882694.1"/>
    </source>
</evidence>
<organism evidence="2 3">
    <name type="scientific">Prorocentrum cordatum</name>
    <dbReference type="NCBI Taxonomy" id="2364126"/>
    <lineage>
        <taxon>Eukaryota</taxon>
        <taxon>Sar</taxon>
        <taxon>Alveolata</taxon>
        <taxon>Dinophyceae</taxon>
        <taxon>Prorocentrales</taxon>
        <taxon>Prorocentraceae</taxon>
        <taxon>Prorocentrum</taxon>
    </lineage>
</organism>
<name>A0ABN9WBJ4_9DINO</name>
<evidence type="ECO:0000256" key="1">
    <source>
        <dbReference type="SAM" id="MobiDB-lite"/>
    </source>
</evidence>
<keyword evidence="3" id="KW-1185">Reference proteome</keyword>
<gene>
    <name evidence="2" type="ORF">PCOR1329_LOCUS65129</name>
</gene>
<feature type="compositionally biased region" description="Gly residues" evidence="1">
    <location>
        <begin position="109"/>
        <end position="118"/>
    </location>
</feature>
<feature type="region of interest" description="Disordered" evidence="1">
    <location>
        <begin position="1"/>
        <end position="139"/>
    </location>
</feature>
<dbReference type="EMBL" id="CAUYUJ010018327">
    <property type="protein sequence ID" value="CAK0882694.1"/>
    <property type="molecule type" value="Genomic_DNA"/>
</dbReference>
<comment type="caution">
    <text evidence="2">The sequence shown here is derived from an EMBL/GenBank/DDBJ whole genome shotgun (WGS) entry which is preliminary data.</text>
</comment>
<feature type="region of interest" description="Disordered" evidence="1">
    <location>
        <begin position="767"/>
        <end position="797"/>
    </location>
</feature>
<dbReference type="Proteomes" id="UP001189429">
    <property type="component" value="Unassembled WGS sequence"/>
</dbReference>